<feature type="region of interest" description="Disordered" evidence="2">
    <location>
        <begin position="597"/>
        <end position="713"/>
    </location>
</feature>
<feature type="compositionally biased region" description="Basic and acidic residues" evidence="2">
    <location>
        <begin position="763"/>
        <end position="773"/>
    </location>
</feature>
<dbReference type="InterPro" id="IPR001680">
    <property type="entry name" value="WD40_rpt"/>
</dbReference>
<dbReference type="SMART" id="SM00320">
    <property type="entry name" value="WD40"/>
    <property type="match status" value="3"/>
</dbReference>
<gene>
    <name evidence="3" type="ORF">PPRIM_AZ9-3.1.T1230008</name>
</gene>
<dbReference type="Pfam" id="PF00400">
    <property type="entry name" value="WD40"/>
    <property type="match status" value="2"/>
</dbReference>
<evidence type="ECO:0000256" key="1">
    <source>
        <dbReference type="PROSITE-ProRule" id="PRU00221"/>
    </source>
</evidence>
<name>A0A8S1PN68_PARPR</name>
<feature type="compositionally biased region" description="Low complexity" evidence="2">
    <location>
        <begin position="641"/>
        <end position="664"/>
    </location>
</feature>
<feature type="compositionally biased region" description="Low complexity" evidence="2">
    <location>
        <begin position="602"/>
        <end position="626"/>
    </location>
</feature>
<feature type="repeat" description="WD" evidence="1">
    <location>
        <begin position="1383"/>
        <end position="1414"/>
    </location>
</feature>
<feature type="compositionally biased region" description="Low complexity" evidence="2">
    <location>
        <begin position="675"/>
        <end position="685"/>
    </location>
</feature>
<protein>
    <recommendedName>
        <fullName evidence="5">WD40-repeat-containing domain</fullName>
    </recommendedName>
</protein>
<feature type="repeat" description="WD" evidence="1">
    <location>
        <begin position="1428"/>
        <end position="1460"/>
    </location>
</feature>
<accession>A0A8S1PN68</accession>
<evidence type="ECO:0000256" key="2">
    <source>
        <dbReference type="SAM" id="MobiDB-lite"/>
    </source>
</evidence>
<keyword evidence="1" id="KW-0853">WD repeat</keyword>
<evidence type="ECO:0000313" key="4">
    <source>
        <dbReference type="Proteomes" id="UP000688137"/>
    </source>
</evidence>
<dbReference type="Proteomes" id="UP000688137">
    <property type="component" value="Unassembled WGS sequence"/>
</dbReference>
<dbReference type="PROSITE" id="PS50082">
    <property type="entry name" value="WD_REPEATS_2"/>
    <property type="match status" value="2"/>
</dbReference>
<proteinExistence type="predicted"/>
<dbReference type="EMBL" id="CAJJDM010000126">
    <property type="protein sequence ID" value="CAD8104113.1"/>
    <property type="molecule type" value="Genomic_DNA"/>
</dbReference>
<feature type="compositionally biased region" description="Pro residues" evidence="2">
    <location>
        <begin position="665"/>
        <end position="674"/>
    </location>
</feature>
<reference evidence="3" key="1">
    <citation type="submission" date="2021-01" db="EMBL/GenBank/DDBJ databases">
        <authorList>
            <consortium name="Genoscope - CEA"/>
            <person name="William W."/>
        </authorList>
    </citation>
    <scope>NUCLEOTIDE SEQUENCE</scope>
</reference>
<dbReference type="PANTHER" id="PTHR19920">
    <property type="entry name" value="WD40 PROTEIN CIAO1"/>
    <property type="match status" value="1"/>
</dbReference>
<dbReference type="GO" id="GO:0097361">
    <property type="term" value="C:cytosolic [4Fe-4S] assembly targeting complex"/>
    <property type="evidence" value="ECO:0007669"/>
    <property type="project" value="TreeGrafter"/>
</dbReference>
<feature type="compositionally biased region" description="Basic and acidic residues" evidence="2">
    <location>
        <begin position="695"/>
        <end position="706"/>
    </location>
</feature>
<feature type="region of interest" description="Disordered" evidence="2">
    <location>
        <begin position="754"/>
        <end position="774"/>
    </location>
</feature>
<comment type="caution">
    <text evidence="3">The sequence shown here is derived from an EMBL/GenBank/DDBJ whole genome shotgun (WGS) entry which is preliminary data.</text>
</comment>
<keyword evidence="4" id="KW-1185">Reference proteome</keyword>
<organism evidence="3 4">
    <name type="scientific">Paramecium primaurelia</name>
    <dbReference type="NCBI Taxonomy" id="5886"/>
    <lineage>
        <taxon>Eukaryota</taxon>
        <taxon>Sar</taxon>
        <taxon>Alveolata</taxon>
        <taxon>Ciliophora</taxon>
        <taxon>Intramacronucleata</taxon>
        <taxon>Oligohymenophorea</taxon>
        <taxon>Peniculida</taxon>
        <taxon>Parameciidae</taxon>
        <taxon>Paramecium</taxon>
    </lineage>
</organism>
<sequence>MVEKIPSFQELVINFENKSFLLALSNCSSQVYKIYLNWQSKTLLFYFCIKGKLFGDITSLFSVLDSFFSFQQSECLLIYSKQGDSLDDDLIEENSNNLISSYLKNQNKKSIGLNLITQIQFKIQPNLEKFFSFLENPKKEFDLKFNALFENGFEFKSEKYKYNAKQFQGSLYFYLQGIQQQINFKIYLSLKYVTQNWGELNFQGEVNGSQITSFKGGLELEYKNAFGVNDWDINFSTQITTEIKGFAAELRLNLSNFKPVGLGIMLQNINLRKILRFFNLEEKIPSEFLNYIPNIQKLGVIFGEMPDDYKKSILPEKLYNLVNSKSIIDQLIERIAGQNLEQKYFLIQSSSDSKQFIFDLALYQSAIGRKFFCKGHLKVDISPHLLIEISLETTFNQDQFQFDGKGSITILEENQLDISAHFKPNQFAFQLAIMIQNLKFELGLEAKFENNIQINANIEYDIQKNKGWQQQTYCFFKYIEVKQIVLRLEIDEQQIKCKLKYSIKIVDFKQFEGDFEISFDISVIQNLISLTFERFAQFFSCLPGFNQKTDNLQFKKMLNKNANKIKNFCKDVMNTDVSEELDALREQFDEEDNHLIEPKSHNSQTQNPQNPKPSQQNKNKQRQPSSSPSPPKASLSKQHQKSPQKNENSQSSSSPSSVPPQKTQLPPPFQPPPIKTTTPIQLIQLPPSTQPQQQEFKEKTDKEQNSKKNQNKNDILRFFQNLNEQEIKKKNNNPQQQNGQDEPIQKSLQIEKQESVKSNPANEKNDPENEKNQESCSIIDLDMIKSLKNWSFDEDLKACNVSKQLMQDTKILSKQQPRGLSINGEPKIQQYDQLLSSAEAEIAFEWKNQEQKDIVSMNGRLIISNQTYTESLLLQLGHLLIKLQFLHQKFDIILSGNCNPVFLKNQDIPLSINLIDKIFHGLYGQFNEKLIPVDLNNKQLNDFIIVFTENKLTISDQCKKELISDEIKIVYIFEKAKIFILDAKSGEINEVSISLLEILGEISQQKKKLNQSKIKQTINTREIENLDIQDISHLNIKEANNLKSLLEISKYTKYSLSSKGTTIDIKGIIKFFCTNGTAKDIMKKKNKGGKSLYVFQVVLDMNSFSRACLINVIIPFVYQLIEFCKECKIICNLHIYSDPIIVVKQNFSTFWSQQEQQQLLNSITNFNDNIQIEYNCNQLRFVSDNLTKFNSYKKYLIFINHQLYNYSYQDLSIFINQTQQQQIKLVSIGVDINKQTNRLMEGIFHFPLIESNDLYQIMNDLFEKKIQQDLRIKKFEFKIDNQKFPNQVELEQFQSNGSKCNQYLNRFFNYVSKNDQNQNNEITQIQKQQKFSYELIQNKSITQVNECSAIAINKDSTIIIAGCSNQIRVFEFKQDQLKETQLLSQHEGKVNTLNFMKLSTQFVSGSLDKQIIIWIMNPGNQWVCQQQLIQHSDQIRCLVLNNNEDLIISGSNDMKIKFWKQYSMVLQINYRRSQRKCIGFEYKLTIEQSNFMRIGIINIDN</sequence>
<evidence type="ECO:0008006" key="5">
    <source>
        <dbReference type="Google" id="ProtNLM"/>
    </source>
</evidence>
<dbReference type="PROSITE" id="PS50294">
    <property type="entry name" value="WD_REPEATS_REGION"/>
    <property type="match status" value="2"/>
</dbReference>
<dbReference type="GO" id="GO:0016226">
    <property type="term" value="P:iron-sulfur cluster assembly"/>
    <property type="evidence" value="ECO:0007669"/>
    <property type="project" value="TreeGrafter"/>
</dbReference>
<dbReference type="PANTHER" id="PTHR19920:SF0">
    <property type="entry name" value="CYTOSOLIC IRON-SULFUR PROTEIN ASSEMBLY PROTEIN CIAO1-RELATED"/>
    <property type="match status" value="1"/>
</dbReference>
<evidence type="ECO:0000313" key="3">
    <source>
        <dbReference type="EMBL" id="CAD8104113.1"/>
    </source>
</evidence>